<comment type="catalytic activity">
    <reaction evidence="13 14 15">
        <text>L-histidinol + 2 NAD(+) + H2O = L-histidine + 2 NADH + 3 H(+)</text>
        <dbReference type="Rhea" id="RHEA:20641"/>
        <dbReference type="ChEBI" id="CHEBI:15377"/>
        <dbReference type="ChEBI" id="CHEBI:15378"/>
        <dbReference type="ChEBI" id="CHEBI:57540"/>
        <dbReference type="ChEBI" id="CHEBI:57595"/>
        <dbReference type="ChEBI" id="CHEBI:57699"/>
        <dbReference type="ChEBI" id="CHEBI:57945"/>
        <dbReference type="EC" id="1.1.1.23"/>
    </reaction>
</comment>
<protein>
    <recommendedName>
        <fullName evidence="6 14">Histidinol dehydrogenase</fullName>
        <shortName evidence="14 15">HDH</shortName>
        <ecNumber evidence="5 14">1.1.1.23</ecNumber>
    </recommendedName>
</protein>
<evidence type="ECO:0000256" key="16">
    <source>
        <dbReference type="PIRSR" id="PIRSR000099-1"/>
    </source>
</evidence>
<feature type="binding site" evidence="14 18">
    <location>
        <position position="262"/>
    </location>
    <ligand>
        <name>Zn(2+)</name>
        <dbReference type="ChEBI" id="CHEBI:29105"/>
    </ligand>
</feature>
<keyword evidence="10 14" id="KW-0560">Oxidoreductase</keyword>
<feature type="binding site" evidence="14 17">
    <location>
        <position position="330"/>
    </location>
    <ligand>
        <name>substrate</name>
    </ligand>
</feature>
<dbReference type="CDD" id="cd06572">
    <property type="entry name" value="Histidinol_dh"/>
    <property type="match status" value="1"/>
</dbReference>
<dbReference type="FunFam" id="3.40.50.1980:FF:000002">
    <property type="entry name" value="Histidinol dehydrogenase, chloroplastic"/>
    <property type="match status" value="1"/>
</dbReference>
<gene>
    <name evidence="14 20" type="primary">hisD</name>
    <name evidence="20" type="ORF">BUCIPSTX3056_070</name>
</gene>
<feature type="binding site" evidence="14 17">
    <location>
        <position position="240"/>
    </location>
    <ligand>
        <name>substrate</name>
    </ligand>
</feature>
<feature type="binding site" evidence="14 17">
    <location>
        <position position="363"/>
    </location>
    <ligand>
        <name>substrate</name>
    </ligand>
</feature>
<evidence type="ECO:0000256" key="5">
    <source>
        <dbReference type="ARBA" id="ARBA00012965"/>
    </source>
</evidence>
<evidence type="ECO:0000256" key="7">
    <source>
        <dbReference type="ARBA" id="ARBA00022605"/>
    </source>
</evidence>
<evidence type="ECO:0000256" key="12">
    <source>
        <dbReference type="ARBA" id="ARBA00023102"/>
    </source>
</evidence>
<keyword evidence="7 14" id="KW-0028">Amino-acid biosynthesis</keyword>
<feature type="active site" description="Proton acceptor" evidence="14 16">
    <location>
        <position position="329"/>
    </location>
</feature>
<proteinExistence type="inferred from homology"/>
<evidence type="ECO:0000256" key="10">
    <source>
        <dbReference type="ARBA" id="ARBA00023002"/>
    </source>
</evidence>
<keyword evidence="12 14" id="KW-0368">Histidine biosynthesis</keyword>
<feature type="binding site" evidence="14 17">
    <location>
        <position position="422"/>
    </location>
    <ligand>
        <name>substrate</name>
    </ligand>
</feature>
<dbReference type="OrthoDB" id="9805269at2"/>
<comment type="subunit">
    <text evidence="4 14">Homodimer.</text>
</comment>
<dbReference type="InterPro" id="IPR012131">
    <property type="entry name" value="Hstdl_DH"/>
</dbReference>
<dbReference type="HAMAP" id="MF_01024">
    <property type="entry name" value="HisD"/>
    <property type="match status" value="1"/>
</dbReference>
<evidence type="ECO:0000256" key="9">
    <source>
        <dbReference type="ARBA" id="ARBA00022833"/>
    </source>
</evidence>
<evidence type="ECO:0000256" key="15">
    <source>
        <dbReference type="PIRNR" id="PIRNR000099"/>
    </source>
</evidence>
<dbReference type="EMBL" id="LR217732">
    <property type="protein sequence ID" value="VFP85664.1"/>
    <property type="molecule type" value="Genomic_DNA"/>
</dbReference>
<feature type="binding site" evidence="14 17">
    <location>
        <position position="265"/>
    </location>
    <ligand>
        <name>substrate</name>
    </ligand>
</feature>
<organism evidence="20 21">
    <name type="scientific">Buchnera aphidicola</name>
    <name type="common">Cinara pseudotaxifoliae</name>
    <dbReference type="NCBI Taxonomy" id="655384"/>
    <lineage>
        <taxon>Bacteria</taxon>
        <taxon>Pseudomonadati</taxon>
        <taxon>Pseudomonadota</taxon>
        <taxon>Gammaproteobacteria</taxon>
        <taxon>Enterobacterales</taxon>
        <taxon>Erwiniaceae</taxon>
        <taxon>Buchnera</taxon>
    </lineage>
</organism>
<keyword evidence="8 14" id="KW-0479">Metal-binding</keyword>
<evidence type="ECO:0000256" key="2">
    <source>
        <dbReference type="ARBA" id="ARBA00004940"/>
    </source>
</evidence>
<evidence type="ECO:0000256" key="14">
    <source>
        <dbReference type="HAMAP-Rule" id="MF_01024"/>
    </source>
</evidence>
<dbReference type="GO" id="GO:0005829">
    <property type="term" value="C:cytosol"/>
    <property type="evidence" value="ECO:0007669"/>
    <property type="project" value="TreeGrafter"/>
</dbReference>
<feature type="active site" description="Proton acceptor" evidence="14 16">
    <location>
        <position position="330"/>
    </location>
</feature>
<dbReference type="PANTHER" id="PTHR21256">
    <property type="entry name" value="HISTIDINOL DEHYDROGENASE HDH"/>
    <property type="match status" value="1"/>
</dbReference>
<comment type="similarity">
    <text evidence="3 14 15 19">Belongs to the histidinol dehydrogenase family.</text>
</comment>
<evidence type="ECO:0000256" key="13">
    <source>
        <dbReference type="ARBA" id="ARBA00049489"/>
    </source>
</evidence>
<comment type="function">
    <text evidence="1 14 15">Catalyzes the sequential NAD-dependent oxidations of L-histidinol to L-histidinaldehyde and then to L-histidine.</text>
</comment>
<name>A0A451DGC2_9GAMM</name>
<evidence type="ECO:0000256" key="4">
    <source>
        <dbReference type="ARBA" id="ARBA00011738"/>
    </source>
</evidence>
<dbReference type="GO" id="GO:0008270">
    <property type="term" value="F:zinc ion binding"/>
    <property type="evidence" value="ECO:0007669"/>
    <property type="project" value="UniProtKB-UniRule"/>
</dbReference>
<keyword evidence="11 14" id="KW-0520">NAD</keyword>
<dbReference type="SUPFAM" id="SSF53720">
    <property type="entry name" value="ALDH-like"/>
    <property type="match status" value="1"/>
</dbReference>
<dbReference type="InterPro" id="IPR016161">
    <property type="entry name" value="Ald_DH/histidinol_DH"/>
</dbReference>
<comment type="caution">
    <text evidence="14">Lacks conserved residue(s) required for the propagation of feature annotation.</text>
</comment>
<evidence type="ECO:0000256" key="18">
    <source>
        <dbReference type="PIRSR" id="PIRSR000099-4"/>
    </source>
</evidence>
<evidence type="ECO:0000256" key="8">
    <source>
        <dbReference type="ARBA" id="ARBA00022723"/>
    </source>
</evidence>
<comment type="cofactor">
    <cofactor evidence="14 18">
        <name>Zn(2+)</name>
        <dbReference type="ChEBI" id="CHEBI:29105"/>
    </cofactor>
    <text evidence="14 18">Binds 1 zinc ion per subunit.</text>
</comment>
<dbReference type="GO" id="GO:0051287">
    <property type="term" value="F:NAD binding"/>
    <property type="evidence" value="ECO:0007669"/>
    <property type="project" value="InterPro"/>
</dbReference>
<evidence type="ECO:0000256" key="19">
    <source>
        <dbReference type="RuleBase" id="RU004175"/>
    </source>
</evidence>
<dbReference type="RefSeq" id="WP_075474502.1">
    <property type="nucleotide sequence ID" value="NZ_LR217732.1"/>
</dbReference>
<feature type="binding site" evidence="14 17">
    <location>
        <position position="417"/>
    </location>
    <ligand>
        <name>substrate</name>
    </ligand>
</feature>
<dbReference type="Gene3D" id="1.20.5.1300">
    <property type="match status" value="1"/>
</dbReference>
<dbReference type="InterPro" id="IPR022695">
    <property type="entry name" value="Histidinol_DH_monofunct"/>
</dbReference>
<evidence type="ECO:0000256" key="3">
    <source>
        <dbReference type="ARBA" id="ARBA00010178"/>
    </source>
</evidence>
<dbReference type="Proteomes" id="UP000294449">
    <property type="component" value="Chromosome"/>
</dbReference>
<reference evidence="20 21" key="1">
    <citation type="submission" date="2019-02" db="EMBL/GenBank/DDBJ databases">
        <authorList>
            <person name="Manzano-Marin A."/>
            <person name="Manzano-Marin A."/>
        </authorList>
    </citation>
    <scope>NUCLEOTIDE SEQUENCE [LARGE SCALE GENOMIC DNA]</scope>
    <source>
        <strain evidence="20 21">BuCipseudotaxifoliae</strain>
    </source>
</reference>
<feature type="binding site" evidence="14 18">
    <location>
        <position position="422"/>
    </location>
    <ligand>
        <name>Zn(2+)</name>
        <dbReference type="ChEBI" id="CHEBI:29105"/>
    </ligand>
</feature>
<evidence type="ECO:0000256" key="1">
    <source>
        <dbReference type="ARBA" id="ARBA00003850"/>
    </source>
</evidence>
<comment type="pathway">
    <text evidence="2 14 15">Amino-acid biosynthesis; L-histidine biosynthesis; L-histidine from 5-phospho-alpha-D-ribose 1-diphosphate: step 9/9.</text>
</comment>
<dbReference type="GO" id="GO:0004399">
    <property type="term" value="F:histidinol dehydrogenase activity"/>
    <property type="evidence" value="ECO:0007669"/>
    <property type="project" value="UniProtKB-UniRule"/>
</dbReference>
<dbReference type="PRINTS" id="PR00083">
    <property type="entry name" value="HOLDHDRGNASE"/>
</dbReference>
<dbReference type="PANTHER" id="PTHR21256:SF2">
    <property type="entry name" value="HISTIDINE BIOSYNTHESIS TRIFUNCTIONAL PROTEIN"/>
    <property type="match status" value="1"/>
</dbReference>
<dbReference type="STRING" id="655384.GCA_900128595_00070"/>
<feature type="binding site" evidence="14 18">
    <location>
        <position position="265"/>
    </location>
    <ligand>
        <name>Zn(2+)</name>
        <dbReference type="ChEBI" id="CHEBI:29105"/>
    </ligand>
</feature>
<evidence type="ECO:0000313" key="20">
    <source>
        <dbReference type="EMBL" id="VFP85664.1"/>
    </source>
</evidence>
<keyword evidence="9 14" id="KW-0862">Zinc</keyword>
<accession>A0A451DGC2</accession>
<sequence>MLNMSNNIFYWDSLSNQEQNSILLRPKSKINNSLRSSVSRILKKVKKNGDSALHAYNLQFDKVKLDAFYIEQKKINLSSSLVSQSFKNAILIAKKNIRTFHSKQISTDLDVCTYPGVRCQHISRPINSVGLYVPKGFYPLVSTALMLSIPAQLAGCPNIVLCSPPPVSNELLYIAKICGIERVIQLGGAHAIAALAFGTNSIQKVDKIFGPGNVFVTEAKLQISQLMNPCVSIDMLAGPSEMLIISDKYSNPKFIASDLLAQLEHDNNSQVILVSTSKGLVNNVVLEIEKQMLCLTKKNIILCSLKNSKIIVTKSVLKCFEISNLYSPEHLMLHIKNSRSFLSHVKNAGSVFLGSWTPGAAGDYITGSNHVLPTYGFSNTYSSLCVSDFKKTITIQSMTKKSLQQLSKNIMVLSETEGMDAHSKSVSTRINHLDVIIKNNEST</sequence>
<feature type="binding site" evidence="14 17">
    <location>
        <position position="262"/>
    </location>
    <ligand>
        <name>substrate</name>
    </ligand>
</feature>
<dbReference type="UniPathway" id="UPA00031">
    <property type="reaction ID" value="UER00014"/>
</dbReference>
<dbReference type="Gene3D" id="3.40.50.1980">
    <property type="entry name" value="Nitrogenase molybdenum iron protein domain"/>
    <property type="match status" value="2"/>
</dbReference>
<dbReference type="NCBIfam" id="TIGR00069">
    <property type="entry name" value="hisD"/>
    <property type="match status" value="1"/>
</dbReference>
<dbReference type="AlphaFoldDB" id="A0A451DGC2"/>
<dbReference type="Pfam" id="PF00815">
    <property type="entry name" value="Histidinol_dh"/>
    <property type="match status" value="1"/>
</dbReference>
<evidence type="ECO:0000256" key="6">
    <source>
        <dbReference type="ARBA" id="ARBA00016531"/>
    </source>
</evidence>
<dbReference type="PIRSF" id="PIRSF000099">
    <property type="entry name" value="Histidinol_dh"/>
    <property type="match status" value="1"/>
</dbReference>
<dbReference type="GO" id="GO:0000105">
    <property type="term" value="P:L-histidine biosynthetic process"/>
    <property type="evidence" value="ECO:0007669"/>
    <property type="project" value="UniProtKB-UniRule"/>
</dbReference>
<dbReference type="EC" id="1.1.1.23" evidence="5 14"/>
<feature type="binding site" evidence="14 18">
    <location>
        <position position="363"/>
    </location>
    <ligand>
        <name>Zn(2+)</name>
        <dbReference type="ChEBI" id="CHEBI:29105"/>
    </ligand>
</feature>
<evidence type="ECO:0000256" key="11">
    <source>
        <dbReference type="ARBA" id="ARBA00023027"/>
    </source>
</evidence>
<dbReference type="FunFam" id="3.40.50.1980:FF:000001">
    <property type="entry name" value="Histidinol dehydrogenase"/>
    <property type="match status" value="1"/>
</dbReference>
<evidence type="ECO:0000313" key="21">
    <source>
        <dbReference type="Proteomes" id="UP000294449"/>
    </source>
</evidence>
<evidence type="ECO:0000256" key="17">
    <source>
        <dbReference type="PIRSR" id="PIRSR000099-3"/>
    </source>
</evidence>